<feature type="transmembrane region" description="Helical" evidence="1">
    <location>
        <begin position="281"/>
        <end position="309"/>
    </location>
</feature>
<dbReference type="RefSeq" id="WP_367638415.1">
    <property type="nucleotide sequence ID" value="NZ_JBFNQN010000007.1"/>
</dbReference>
<feature type="transmembrane region" description="Helical" evidence="1">
    <location>
        <begin position="150"/>
        <end position="173"/>
    </location>
</feature>
<dbReference type="Proteomes" id="UP001555826">
    <property type="component" value="Unassembled WGS sequence"/>
</dbReference>
<evidence type="ECO:0000259" key="2">
    <source>
        <dbReference type="Pfam" id="PF04235"/>
    </source>
</evidence>
<comment type="caution">
    <text evidence="3">The sequence shown here is derived from an EMBL/GenBank/DDBJ whole genome shotgun (WGS) entry which is preliminary data.</text>
</comment>
<keyword evidence="1" id="KW-0472">Membrane</keyword>
<reference evidence="3 4" key="1">
    <citation type="submission" date="2024-07" db="EMBL/GenBank/DDBJ databases">
        <authorList>
            <person name="Thanompreechachai J."/>
            <person name="Duangmal K."/>
        </authorList>
    </citation>
    <scope>NUCLEOTIDE SEQUENCE [LARGE SCALE GENOMIC DNA]</scope>
    <source>
        <strain evidence="3 4">KCTC 19886</strain>
    </source>
</reference>
<keyword evidence="4" id="KW-1185">Reference proteome</keyword>
<dbReference type="PANTHER" id="PTHR30590">
    <property type="entry name" value="INNER MEMBRANE PROTEIN"/>
    <property type="match status" value="1"/>
</dbReference>
<sequence>MDTTGRGSAALATPTPLAARSPAPDVARGAMLLLIAVANAPLHLWGAHSVAGGVADRIAQTLSLVVVDGRTYPMFAFLFGYGIVQLHRRQRAAGVSRDEARRLLRRRHGWMVAVGAVHALLLWSGDVIGAYGLIGLVLTAAFLDRRDRTIAVWIGVLTGLLLLSTALVGGWAGAAAPTGPAVADGDPPALPEPAAVEGYLLAAAVRFGYWMLQLLLDWLLLVMPLAVLVAFLAARHQVLERPADHLRLLRWTAATGIAVGWGAGLVMALQHLGVLRTDAPAGLGLLLLQNCAGLACGLGYAALFGLLAVRWGDRRGPVVRALLATGRRSMTCYLAQSVVFAPLMSAWGLGLGAHLSSWSIALAAVATWAATVALAVGLERAGRRGPAETLLRRLTYPRQTTSTNTGFV</sequence>
<feature type="transmembrane region" description="Helical" evidence="1">
    <location>
        <begin position="330"/>
        <end position="349"/>
    </location>
</feature>
<evidence type="ECO:0000313" key="4">
    <source>
        <dbReference type="Proteomes" id="UP001555826"/>
    </source>
</evidence>
<evidence type="ECO:0000256" key="1">
    <source>
        <dbReference type="SAM" id="Phobius"/>
    </source>
</evidence>
<keyword evidence="1" id="KW-1133">Transmembrane helix</keyword>
<feature type="transmembrane region" description="Helical" evidence="1">
    <location>
        <begin position="109"/>
        <end position="138"/>
    </location>
</feature>
<dbReference type="InterPro" id="IPR007349">
    <property type="entry name" value="DUF418"/>
</dbReference>
<feature type="transmembrane region" description="Helical" evidence="1">
    <location>
        <begin position="71"/>
        <end position="88"/>
    </location>
</feature>
<proteinExistence type="predicted"/>
<feature type="transmembrane region" description="Helical" evidence="1">
    <location>
        <begin position="218"/>
        <end position="236"/>
    </location>
</feature>
<feature type="domain" description="DUF418" evidence="2">
    <location>
        <begin position="233"/>
        <end position="396"/>
    </location>
</feature>
<name>A0ABV3P6X1_9ACTN</name>
<gene>
    <name evidence="3" type="ORF">AB1207_11485</name>
</gene>
<accession>A0ABV3P6X1</accession>
<dbReference type="Pfam" id="PF04235">
    <property type="entry name" value="DUF418"/>
    <property type="match status" value="1"/>
</dbReference>
<evidence type="ECO:0000313" key="3">
    <source>
        <dbReference type="EMBL" id="MEW9265372.1"/>
    </source>
</evidence>
<dbReference type="InterPro" id="IPR052529">
    <property type="entry name" value="Bact_Transport_Assoc"/>
</dbReference>
<protein>
    <submittedName>
        <fullName evidence="3">DUF418 domain-containing protein</fullName>
    </submittedName>
</protein>
<organism evidence="3 4">
    <name type="scientific">Kineococcus endophyticus</name>
    <dbReference type="NCBI Taxonomy" id="1181883"/>
    <lineage>
        <taxon>Bacteria</taxon>
        <taxon>Bacillati</taxon>
        <taxon>Actinomycetota</taxon>
        <taxon>Actinomycetes</taxon>
        <taxon>Kineosporiales</taxon>
        <taxon>Kineosporiaceae</taxon>
        <taxon>Kineococcus</taxon>
    </lineage>
</organism>
<keyword evidence="1" id="KW-0812">Transmembrane</keyword>
<dbReference type="EMBL" id="JBFNQN010000007">
    <property type="protein sequence ID" value="MEW9265372.1"/>
    <property type="molecule type" value="Genomic_DNA"/>
</dbReference>
<dbReference type="PANTHER" id="PTHR30590:SF2">
    <property type="entry name" value="INNER MEMBRANE PROTEIN"/>
    <property type="match status" value="1"/>
</dbReference>
<feature type="transmembrane region" description="Helical" evidence="1">
    <location>
        <begin position="355"/>
        <end position="378"/>
    </location>
</feature>
<feature type="transmembrane region" description="Helical" evidence="1">
    <location>
        <begin position="248"/>
        <end position="269"/>
    </location>
</feature>